<organism evidence="2 3">
    <name type="scientific">Lasiosphaeria ovina</name>
    <dbReference type="NCBI Taxonomy" id="92902"/>
    <lineage>
        <taxon>Eukaryota</taxon>
        <taxon>Fungi</taxon>
        <taxon>Dikarya</taxon>
        <taxon>Ascomycota</taxon>
        <taxon>Pezizomycotina</taxon>
        <taxon>Sordariomycetes</taxon>
        <taxon>Sordariomycetidae</taxon>
        <taxon>Sordariales</taxon>
        <taxon>Lasiosphaeriaceae</taxon>
        <taxon>Lasiosphaeria</taxon>
    </lineage>
</organism>
<comment type="caution">
    <text evidence="2">The sequence shown here is derived from an EMBL/GenBank/DDBJ whole genome shotgun (WGS) entry which is preliminary data.</text>
</comment>
<feature type="region of interest" description="Disordered" evidence="1">
    <location>
        <begin position="67"/>
        <end position="98"/>
    </location>
</feature>
<dbReference type="EMBL" id="JAULSN010000016">
    <property type="protein sequence ID" value="KAK3358466.1"/>
    <property type="molecule type" value="Genomic_DNA"/>
</dbReference>
<proteinExistence type="predicted"/>
<evidence type="ECO:0000313" key="2">
    <source>
        <dbReference type="EMBL" id="KAK3358466.1"/>
    </source>
</evidence>
<feature type="region of interest" description="Disordered" evidence="1">
    <location>
        <begin position="1"/>
        <end position="48"/>
    </location>
</feature>
<dbReference type="AlphaFoldDB" id="A0AAE0JSC1"/>
<gene>
    <name evidence="2" type="ORF">B0T24DRAFT_644427</name>
</gene>
<evidence type="ECO:0000256" key="1">
    <source>
        <dbReference type="SAM" id="MobiDB-lite"/>
    </source>
</evidence>
<reference evidence="2" key="2">
    <citation type="submission" date="2023-06" db="EMBL/GenBank/DDBJ databases">
        <authorList>
            <consortium name="Lawrence Berkeley National Laboratory"/>
            <person name="Haridas S."/>
            <person name="Hensen N."/>
            <person name="Bonometti L."/>
            <person name="Westerberg I."/>
            <person name="Brannstrom I.O."/>
            <person name="Guillou S."/>
            <person name="Cros-Aarteil S."/>
            <person name="Calhoun S."/>
            <person name="Kuo A."/>
            <person name="Mondo S."/>
            <person name="Pangilinan J."/>
            <person name="Riley R."/>
            <person name="Labutti K."/>
            <person name="Andreopoulos B."/>
            <person name="Lipzen A."/>
            <person name="Chen C."/>
            <person name="Yanf M."/>
            <person name="Daum C."/>
            <person name="Ng V."/>
            <person name="Clum A."/>
            <person name="Steindorff A."/>
            <person name="Ohm R."/>
            <person name="Martin F."/>
            <person name="Silar P."/>
            <person name="Natvig D."/>
            <person name="Lalanne C."/>
            <person name="Gautier V."/>
            <person name="Ament-Velasquez S.L."/>
            <person name="Kruys A."/>
            <person name="Hutchinson M.I."/>
            <person name="Powell A.J."/>
            <person name="Barry K."/>
            <person name="Miller A.N."/>
            <person name="Grigoriev I.V."/>
            <person name="Debuchy R."/>
            <person name="Gladieux P."/>
            <person name="Thoren M.H."/>
            <person name="Johannesson H."/>
        </authorList>
    </citation>
    <scope>NUCLEOTIDE SEQUENCE</scope>
    <source>
        <strain evidence="2">CBS 958.72</strain>
    </source>
</reference>
<keyword evidence="3" id="KW-1185">Reference proteome</keyword>
<protein>
    <submittedName>
        <fullName evidence="2">Uncharacterized protein</fullName>
    </submittedName>
</protein>
<name>A0AAE0JSC1_9PEZI</name>
<sequence length="332" mass="38398">MWDEKSGHSGHDHTCDHPPPYESVLQDGKPPQLNPEKSGQAVNGHSGAIHTHSTWCTVKQRWRKLWRKVSGPRPRPRPHQPVRPDTVPKPEASQQTKVDKAIRTKPTWLGYKSLTDPLPKGPVKTKLVQPRYEYQIESYHLPVENQSDNTYKAAPWSISFLLGSHKLETLLPGDITWRENLKYCYEDRLLLRRHPHDNSHRNVYMRQLDLTRVAALRSDSWTVSICVYYHGNNVEWLTSLSHVEIAALVNTDTAVRCLGEMKVSEDPLQDRAYFHYKYLKKWRFGCKKRGPGAAGRNRSTSSGIDKFLDVDKPEFRQLMEKHFEKLIQIPLA</sequence>
<feature type="compositionally biased region" description="Basic and acidic residues" evidence="1">
    <location>
        <begin position="1"/>
        <end position="16"/>
    </location>
</feature>
<reference evidence="2" key="1">
    <citation type="journal article" date="2023" name="Mol. Phylogenet. Evol.">
        <title>Genome-scale phylogeny and comparative genomics of the fungal order Sordariales.</title>
        <authorList>
            <person name="Hensen N."/>
            <person name="Bonometti L."/>
            <person name="Westerberg I."/>
            <person name="Brannstrom I.O."/>
            <person name="Guillou S."/>
            <person name="Cros-Aarteil S."/>
            <person name="Calhoun S."/>
            <person name="Haridas S."/>
            <person name="Kuo A."/>
            <person name="Mondo S."/>
            <person name="Pangilinan J."/>
            <person name="Riley R."/>
            <person name="LaButti K."/>
            <person name="Andreopoulos B."/>
            <person name="Lipzen A."/>
            <person name="Chen C."/>
            <person name="Yan M."/>
            <person name="Daum C."/>
            <person name="Ng V."/>
            <person name="Clum A."/>
            <person name="Steindorff A."/>
            <person name="Ohm R.A."/>
            <person name="Martin F."/>
            <person name="Silar P."/>
            <person name="Natvig D.O."/>
            <person name="Lalanne C."/>
            <person name="Gautier V."/>
            <person name="Ament-Velasquez S.L."/>
            <person name="Kruys A."/>
            <person name="Hutchinson M.I."/>
            <person name="Powell A.J."/>
            <person name="Barry K."/>
            <person name="Miller A.N."/>
            <person name="Grigoriev I.V."/>
            <person name="Debuchy R."/>
            <person name="Gladieux P."/>
            <person name="Hiltunen Thoren M."/>
            <person name="Johannesson H."/>
        </authorList>
    </citation>
    <scope>NUCLEOTIDE SEQUENCE</scope>
    <source>
        <strain evidence="2">CBS 958.72</strain>
    </source>
</reference>
<dbReference type="Proteomes" id="UP001287356">
    <property type="component" value="Unassembled WGS sequence"/>
</dbReference>
<accession>A0AAE0JSC1</accession>
<evidence type="ECO:0000313" key="3">
    <source>
        <dbReference type="Proteomes" id="UP001287356"/>
    </source>
</evidence>